<keyword evidence="8 10" id="KW-0456">Lyase</keyword>
<evidence type="ECO:0000256" key="7">
    <source>
        <dbReference type="ARBA" id="ARBA00022837"/>
    </source>
</evidence>
<dbReference type="Proteomes" id="UP000219338">
    <property type="component" value="Unassembled WGS sequence"/>
</dbReference>
<keyword evidence="5 10" id="KW-0964">Secreted</keyword>
<evidence type="ECO:0000313" key="11">
    <source>
        <dbReference type="EMBL" id="SJL14040.1"/>
    </source>
</evidence>
<organism evidence="11 12">
    <name type="scientific">Armillaria ostoyae</name>
    <name type="common">Armillaria root rot fungus</name>
    <dbReference type="NCBI Taxonomy" id="47428"/>
    <lineage>
        <taxon>Eukaryota</taxon>
        <taxon>Fungi</taxon>
        <taxon>Dikarya</taxon>
        <taxon>Basidiomycota</taxon>
        <taxon>Agaricomycotina</taxon>
        <taxon>Agaricomycetes</taxon>
        <taxon>Agaricomycetidae</taxon>
        <taxon>Agaricales</taxon>
        <taxon>Marasmiineae</taxon>
        <taxon>Physalacriaceae</taxon>
        <taxon>Armillaria</taxon>
    </lineage>
</organism>
<dbReference type="AlphaFoldDB" id="A0A284RZ99"/>
<comment type="subcellular location">
    <subcellularLocation>
        <location evidence="3 10">Secreted</location>
    </subcellularLocation>
</comment>
<evidence type="ECO:0000256" key="5">
    <source>
        <dbReference type="ARBA" id="ARBA00022525"/>
    </source>
</evidence>
<evidence type="ECO:0000256" key="8">
    <source>
        <dbReference type="ARBA" id="ARBA00023239"/>
    </source>
</evidence>
<dbReference type="GO" id="GO:0045490">
    <property type="term" value="P:pectin catabolic process"/>
    <property type="evidence" value="ECO:0007669"/>
    <property type="project" value="TreeGrafter"/>
</dbReference>
<dbReference type="Gene3D" id="2.160.20.10">
    <property type="entry name" value="Single-stranded right-handed beta-helix, Pectin lyase-like"/>
    <property type="match status" value="1"/>
</dbReference>
<dbReference type="STRING" id="47428.A0A284RZ99"/>
<dbReference type="OrthoDB" id="441042at2759"/>
<comment type="similarity">
    <text evidence="4 10">Belongs to the polysaccharide lyase 3 family.</text>
</comment>
<name>A0A284RZ99_ARMOS</name>
<dbReference type="PANTHER" id="PTHR33407">
    <property type="entry name" value="PECTATE LYASE F-RELATED"/>
    <property type="match status" value="1"/>
</dbReference>
<dbReference type="PANTHER" id="PTHR33407:SF9">
    <property type="entry name" value="PECTATE LYASE F-RELATED"/>
    <property type="match status" value="1"/>
</dbReference>
<protein>
    <recommendedName>
        <fullName evidence="10">Pectate lyase</fullName>
        <ecNumber evidence="10">4.2.2.2</ecNumber>
    </recommendedName>
</protein>
<evidence type="ECO:0000256" key="9">
    <source>
        <dbReference type="ARBA" id="ARBA00025679"/>
    </source>
</evidence>
<dbReference type="InterPro" id="IPR012334">
    <property type="entry name" value="Pectin_lyas_fold"/>
</dbReference>
<evidence type="ECO:0000256" key="1">
    <source>
        <dbReference type="ARBA" id="ARBA00000695"/>
    </source>
</evidence>
<dbReference type="GO" id="GO:0005576">
    <property type="term" value="C:extracellular region"/>
    <property type="evidence" value="ECO:0007669"/>
    <property type="project" value="UniProtKB-SubCell"/>
</dbReference>
<evidence type="ECO:0000256" key="2">
    <source>
        <dbReference type="ARBA" id="ARBA00001913"/>
    </source>
</evidence>
<gene>
    <name evidence="11" type="ORF">ARMOST_17492</name>
</gene>
<evidence type="ECO:0000313" key="12">
    <source>
        <dbReference type="Proteomes" id="UP000219338"/>
    </source>
</evidence>
<dbReference type="InterPro" id="IPR011050">
    <property type="entry name" value="Pectin_lyase_fold/virulence"/>
</dbReference>
<evidence type="ECO:0000256" key="3">
    <source>
        <dbReference type="ARBA" id="ARBA00004613"/>
    </source>
</evidence>
<keyword evidence="7 10" id="KW-0106">Calcium</keyword>
<dbReference type="EMBL" id="FUEG01000022">
    <property type="protein sequence ID" value="SJL14040.1"/>
    <property type="molecule type" value="Genomic_DNA"/>
</dbReference>
<dbReference type="InterPro" id="IPR004898">
    <property type="entry name" value="Pectate_lyase_PlyH/PlyE-like"/>
</dbReference>
<comment type="function">
    <text evidence="9 10">Pectinolytic enzyme consist of four classes of enzymes: pectin lyase, polygalacturonase, pectin methylesterase and rhamnogalacturonase. Among pectinolytic enzymes, pectin lyase is the most important in depolymerization of pectin, since it cleaves internal glycosidic bonds of highly methylated pectins. Favors pectate, the anion, over pectin, the methyl ester.</text>
</comment>
<accession>A0A284RZ99</accession>
<dbReference type="Pfam" id="PF03211">
    <property type="entry name" value="Pectate_lyase"/>
    <property type="match status" value="2"/>
</dbReference>
<dbReference type="GO" id="GO:0030570">
    <property type="term" value="F:pectate lyase activity"/>
    <property type="evidence" value="ECO:0007669"/>
    <property type="project" value="UniProtKB-UniRule"/>
</dbReference>
<reference evidence="12" key="1">
    <citation type="journal article" date="2017" name="Nat. Ecol. Evol.">
        <title>Genome expansion and lineage-specific genetic innovations in the forest pathogenic fungi Armillaria.</title>
        <authorList>
            <person name="Sipos G."/>
            <person name="Prasanna A.N."/>
            <person name="Walter M.C."/>
            <person name="O'Connor E."/>
            <person name="Balint B."/>
            <person name="Krizsan K."/>
            <person name="Kiss B."/>
            <person name="Hess J."/>
            <person name="Varga T."/>
            <person name="Slot J."/>
            <person name="Riley R."/>
            <person name="Boka B."/>
            <person name="Rigling D."/>
            <person name="Barry K."/>
            <person name="Lee J."/>
            <person name="Mihaltcheva S."/>
            <person name="LaButti K."/>
            <person name="Lipzen A."/>
            <person name="Waldron R."/>
            <person name="Moloney N.M."/>
            <person name="Sperisen C."/>
            <person name="Kredics L."/>
            <person name="Vagvoelgyi C."/>
            <person name="Patrignani A."/>
            <person name="Fitzpatrick D."/>
            <person name="Nagy I."/>
            <person name="Doyle S."/>
            <person name="Anderson J.B."/>
            <person name="Grigoriev I.V."/>
            <person name="Gueldener U."/>
            <person name="Muensterkoetter M."/>
            <person name="Nagy L.G."/>
        </authorList>
    </citation>
    <scope>NUCLEOTIDE SEQUENCE [LARGE SCALE GENOMIC DNA]</scope>
    <source>
        <strain evidence="12">C18/9</strain>
    </source>
</reference>
<dbReference type="SUPFAM" id="SSF51126">
    <property type="entry name" value="Pectin lyase-like"/>
    <property type="match status" value="1"/>
</dbReference>
<keyword evidence="6" id="KW-0732">Signal</keyword>
<evidence type="ECO:0000256" key="4">
    <source>
        <dbReference type="ARBA" id="ARBA00006463"/>
    </source>
</evidence>
<comment type="catalytic activity">
    <reaction evidence="1 10">
        <text>Eliminative cleavage of (1-&gt;4)-alpha-D-galacturonan to give oligosaccharides with 4-deoxy-alpha-D-galact-4-enuronosyl groups at their non-reducing ends.</text>
        <dbReference type="EC" id="4.2.2.2"/>
    </reaction>
</comment>
<comment type="cofactor">
    <cofactor evidence="2 10">
        <name>Ca(2+)</name>
        <dbReference type="ChEBI" id="CHEBI:29108"/>
    </cofactor>
</comment>
<sequence>MACDAYIGGLPTATGTVSSKAVIEVATGKVFDGGWKNYDCGSGACRLSKGYWEDAEIVVLIFAMVFYLHEGALLQNVIIGANQAEGVRTSFLVRFRWAFSQPLSCTRLYRILHSEIFIQFEDICDAITIKINKASDYTNIIGGGAYYAEDKVIQHNDCGTVNIINFFVSGE</sequence>
<dbReference type="EC" id="4.2.2.2" evidence="10"/>
<evidence type="ECO:0000256" key="10">
    <source>
        <dbReference type="RuleBase" id="RU367009"/>
    </source>
</evidence>
<proteinExistence type="inferred from homology"/>
<evidence type="ECO:0000256" key="6">
    <source>
        <dbReference type="ARBA" id="ARBA00022729"/>
    </source>
</evidence>
<keyword evidence="12" id="KW-1185">Reference proteome</keyword>